<name>G0YPZ1_9CAUD</name>
<dbReference type="EMBL" id="HQ728264">
    <property type="protein sequence ID" value="AEJ81418.1"/>
    <property type="molecule type" value="Genomic_DNA"/>
</dbReference>
<proteinExistence type="predicted"/>
<protein>
    <submittedName>
        <fullName evidence="1">Gp42</fullName>
    </submittedName>
</protein>
<dbReference type="GeneID" id="14010473"/>
<dbReference type="Proteomes" id="UP000008892">
    <property type="component" value="Segment"/>
</dbReference>
<dbReference type="RefSeq" id="YP_007004692.1">
    <property type="nucleotide sequence ID" value="NC_019504.1"/>
</dbReference>
<sequence length="32" mass="3868">MVMCVKTVWSPIHIMPVWKQESPAKQWSRRVK</sequence>
<keyword evidence="2" id="KW-1185">Reference proteome</keyword>
<dbReference type="KEGG" id="vg:14010473"/>
<accession>G0YPZ1</accession>
<evidence type="ECO:0000313" key="2">
    <source>
        <dbReference type="Proteomes" id="UP000008892"/>
    </source>
</evidence>
<organism evidence="1 2">
    <name type="scientific">Erwinia phage vB_EamM-Y2</name>
    <dbReference type="NCBI Taxonomy" id="1051676"/>
    <lineage>
        <taxon>Viruses</taxon>
        <taxon>Duplodnaviria</taxon>
        <taxon>Heunggongvirae</taxon>
        <taxon>Uroviricota</taxon>
        <taxon>Caudoviricetes</taxon>
        <taxon>Chaseviridae</taxon>
        <taxon>Cleopatravirinae</taxon>
        <taxon>Loessnervirus</taxon>
        <taxon>Loessnervirus Y2</taxon>
    </lineage>
</organism>
<evidence type="ECO:0000313" key="1">
    <source>
        <dbReference type="EMBL" id="AEJ81418.1"/>
    </source>
</evidence>
<reference evidence="1 2" key="1">
    <citation type="journal article" date="2011" name="Appl. Environ. Microbiol.">
        <title>Novel Virulent and Broad-Host-Range Erwinia amylovora Bacteriophages Reveal a High Degree of Mosaicism and a Relationship to Enterobacteriaceae Phages.</title>
        <authorList>
            <person name="Born Y."/>
            <person name="Fieseler L."/>
            <person name="Marazzi J."/>
            <person name="Lurz R."/>
            <person name="Duffy B."/>
            <person name="Loessner M.J."/>
        </authorList>
    </citation>
    <scope>NUCLEOTIDE SEQUENCE [LARGE SCALE GENOMIC DNA]</scope>
</reference>